<feature type="transmembrane region" description="Helical" evidence="5">
    <location>
        <begin position="115"/>
        <end position="132"/>
    </location>
</feature>
<dbReference type="Pfam" id="PF00361">
    <property type="entry name" value="Proton_antipo_M"/>
    <property type="match status" value="1"/>
</dbReference>
<dbReference type="InterPro" id="IPR001750">
    <property type="entry name" value="ND/Mrp_TM"/>
</dbReference>
<comment type="subcellular location">
    <subcellularLocation>
        <location evidence="1">Membrane</location>
        <topology evidence="1">Multi-pass membrane protein</topology>
    </subcellularLocation>
</comment>
<organism evidence="8">
    <name type="scientific">mine drainage metagenome</name>
    <dbReference type="NCBI Taxonomy" id="410659"/>
    <lineage>
        <taxon>unclassified sequences</taxon>
        <taxon>metagenomes</taxon>
        <taxon>ecological metagenomes</taxon>
    </lineage>
</organism>
<evidence type="ECO:0000259" key="6">
    <source>
        <dbReference type="Pfam" id="PF00361"/>
    </source>
</evidence>
<evidence type="ECO:0000256" key="1">
    <source>
        <dbReference type="ARBA" id="ARBA00004141"/>
    </source>
</evidence>
<keyword evidence="3 5" id="KW-1133">Transmembrane helix</keyword>
<protein>
    <submittedName>
        <fullName evidence="8">Proton-translocating NADH-quinone oxidoreductase, chain L</fullName>
    </submittedName>
</protein>
<sequence length="321" mass="34184">MATLTLWIVLAPLLAALVTGLAGSHLGRRLTHALTITGVTVSCALSFWLLLRVLAGARLDAPVYTWMVSGGIPFQIGFLVDPLSALLALVVTFVSLAVHVYSIGYMADDPGDIRFFAYISLFTFAMLLLVLANNFLQLFIGWEGVGLVSYLLIGFWFEKPTATAAALKAFLVNRIGDLGFILGIAMVLRYTGSLAYAAVFARVPDLAGATVALGFGWHVQVLTLMGLLLFVGAMGKSAQIPLHVWLPDSMEGPTPISALIHAATMVTAGVYLVARLSPLYIHAPEALSVILVIGSLTAFFMGILGVVATDIKRVIAYSTLS</sequence>
<feature type="non-terminal residue" evidence="8">
    <location>
        <position position="321"/>
    </location>
</feature>
<evidence type="ECO:0000256" key="2">
    <source>
        <dbReference type="ARBA" id="ARBA00022692"/>
    </source>
</evidence>
<dbReference type="PRINTS" id="PR01434">
    <property type="entry name" value="NADHDHGNASE5"/>
</dbReference>
<feature type="transmembrane region" description="Helical" evidence="5">
    <location>
        <begin position="256"/>
        <end position="274"/>
    </location>
</feature>
<dbReference type="InterPro" id="IPR001516">
    <property type="entry name" value="Proton_antipo_N"/>
</dbReference>
<dbReference type="InterPro" id="IPR018393">
    <property type="entry name" value="NADHpl_OxRdtase_5_subgr"/>
</dbReference>
<dbReference type="GO" id="GO:0015990">
    <property type="term" value="P:electron transport coupled proton transport"/>
    <property type="evidence" value="ECO:0007669"/>
    <property type="project" value="TreeGrafter"/>
</dbReference>
<dbReference type="PRINTS" id="PR01435">
    <property type="entry name" value="NPOXDRDTASE5"/>
</dbReference>
<reference evidence="8" key="1">
    <citation type="submission" date="2013-08" db="EMBL/GenBank/DDBJ databases">
        <authorList>
            <person name="Mendez C."/>
            <person name="Richter M."/>
            <person name="Ferrer M."/>
            <person name="Sanchez J."/>
        </authorList>
    </citation>
    <scope>NUCLEOTIDE SEQUENCE</scope>
</reference>
<feature type="transmembrane region" description="Helical" evidence="5">
    <location>
        <begin position="86"/>
        <end position="103"/>
    </location>
</feature>
<keyword evidence="2 5" id="KW-0812">Transmembrane</keyword>
<dbReference type="GO" id="GO:0042773">
    <property type="term" value="P:ATP synthesis coupled electron transport"/>
    <property type="evidence" value="ECO:0007669"/>
    <property type="project" value="InterPro"/>
</dbReference>
<feature type="domain" description="NADH-Ubiquinone oxidoreductase (complex I) chain 5 N-terminal" evidence="7">
    <location>
        <begin position="66"/>
        <end position="116"/>
    </location>
</feature>
<feature type="transmembrane region" description="Helical" evidence="5">
    <location>
        <begin position="178"/>
        <end position="203"/>
    </location>
</feature>
<feature type="domain" description="NADH:quinone oxidoreductase/Mrp antiporter transmembrane" evidence="6">
    <location>
        <begin position="132"/>
        <end position="321"/>
    </location>
</feature>
<dbReference type="InterPro" id="IPR003945">
    <property type="entry name" value="NU5C-like"/>
</dbReference>
<evidence type="ECO:0000313" key="8">
    <source>
        <dbReference type="EMBL" id="EQD57078.1"/>
    </source>
</evidence>
<accession>T1AKQ4</accession>
<feature type="transmembrane region" description="Helical" evidence="5">
    <location>
        <begin position="138"/>
        <end position="157"/>
    </location>
</feature>
<evidence type="ECO:0000256" key="3">
    <source>
        <dbReference type="ARBA" id="ARBA00022989"/>
    </source>
</evidence>
<dbReference type="Pfam" id="PF00662">
    <property type="entry name" value="Proton_antipo_N"/>
    <property type="match status" value="1"/>
</dbReference>
<keyword evidence="4 5" id="KW-0472">Membrane</keyword>
<dbReference type="AlphaFoldDB" id="T1AKQ4"/>
<reference evidence="8" key="2">
    <citation type="journal article" date="2014" name="ISME J.">
        <title>Microbial stratification in low pH oxic and suboxic macroscopic growths along an acid mine drainage.</title>
        <authorList>
            <person name="Mendez-Garcia C."/>
            <person name="Mesa V."/>
            <person name="Sprenger R.R."/>
            <person name="Richter M."/>
            <person name="Diez M.S."/>
            <person name="Solano J."/>
            <person name="Bargiela R."/>
            <person name="Golyshina O.V."/>
            <person name="Manteca A."/>
            <person name="Ramos J.L."/>
            <person name="Gallego J.R."/>
            <person name="Llorente I."/>
            <person name="Martins Dos Santos V.A."/>
            <person name="Jensen O.N."/>
            <person name="Pelaez A.I."/>
            <person name="Sanchez J."/>
            <person name="Ferrer M."/>
        </authorList>
    </citation>
    <scope>NUCLEOTIDE SEQUENCE</scope>
</reference>
<dbReference type="EMBL" id="AUZZ01003407">
    <property type="protein sequence ID" value="EQD57078.1"/>
    <property type="molecule type" value="Genomic_DNA"/>
</dbReference>
<evidence type="ECO:0000259" key="7">
    <source>
        <dbReference type="Pfam" id="PF00662"/>
    </source>
</evidence>
<feature type="transmembrane region" description="Helical" evidence="5">
    <location>
        <begin position="286"/>
        <end position="308"/>
    </location>
</feature>
<gene>
    <name evidence="8" type="ORF">B2A_04983</name>
</gene>
<dbReference type="PANTHER" id="PTHR42829">
    <property type="entry name" value="NADH-UBIQUINONE OXIDOREDUCTASE CHAIN 5"/>
    <property type="match status" value="1"/>
</dbReference>
<evidence type="ECO:0000256" key="5">
    <source>
        <dbReference type="SAM" id="Phobius"/>
    </source>
</evidence>
<dbReference type="GO" id="GO:0003954">
    <property type="term" value="F:NADH dehydrogenase activity"/>
    <property type="evidence" value="ECO:0007669"/>
    <property type="project" value="TreeGrafter"/>
</dbReference>
<feature type="transmembrane region" description="Helical" evidence="5">
    <location>
        <begin position="215"/>
        <end position="235"/>
    </location>
</feature>
<name>T1AKQ4_9ZZZZ</name>
<dbReference type="GO" id="GO:0008137">
    <property type="term" value="F:NADH dehydrogenase (ubiquinone) activity"/>
    <property type="evidence" value="ECO:0007669"/>
    <property type="project" value="InterPro"/>
</dbReference>
<comment type="caution">
    <text evidence="8">The sequence shown here is derived from an EMBL/GenBank/DDBJ whole genome shotgun (WGS) entry which is preliminary data.</text>
</comment>
<dbReference type="NCBIfam" id="TIGR01974">
    <property type="entry name" value="NDH_I_L"/>
    <property type="match status" value="1"/>
</dbReference>
<feature type="transmembrane region" description="Helical" evidence="5">
    <location>
        <begin position="30"/>
        <end position="51"/>
    </location>
</feature>
<dbReference type="GO" id="GO:0016020">
    <property type="term" value="C:membrane"/>
    <property type="evidence" value="ECO:0007669"/>
    <property type="project" value="UniProtKB-SubCell"/>
</dbReference>
<evidence type="ECO:0000256" key="4">
    <source>
        <dbReference type="ARBA" id="ARBA00023136"/>
    </source>
</evidence>
<proteinExistence type="predicted"/>
<dbReference type="PANTHER" id="PTHR42829:SF2">
    <property type="entry name" value="NADH-UBIQUINONE OXIDOREDUCTASE CHAIN 5"/>
    <property type="match status" value="1"/>
</dbReference>